<dbReference type="RefSeq" id="WP_240826526.1">
    <property type="nucleotide sequence ID" value="NZ_JAKWBL010000001.1"/>
</dbReference>
<evidence type="ECO:0000313" key="3">
    <source>
        <dbReference type="Proteomes" id="UP001202248"/>
    </source>
</evidence>
<gene>
    <name evidence="2" type="ORF">MKP09_03925</name>
</gene>
<reference evidence="2 3" key="1">
    <citation type="submission" date="2022-02" db="EMBL/GenBank/DDBJ databases">
        <authorList>
            <person name="Min J."/>
        </authorList>
    </citation>
    <scope>NUCLEOTIDE SEQUENCE [LARGE SCALE GENOMIC DNA]</scope>
    <source>
        <strain evidence="2 3">GR10-1</strain>
    </source>
</reference>
<accession>A0ABS9SFI2</accession>
<name>A0ABS9SFI2_9BACT</name>
<organism evidence="2 3">
    <name type="scientific">Niabella ginsengisoli</name>
    <dbReference type="NCBI Taxonomy" id="522298"/>
    <lineage>
        <taxon>Bacteria</taxon>
        <taxon>Pseudomonadati</taxon>
        <taxon>Bacteroidota</taxon>
        <taxon>Chitinophagia</taxon>
        <taxon>Chitinophagales</taxon>
        <taxon>Chitinophagaceae</taxon>
        <taxon>Niabella</taxon>
    </lineage>
</organism>
<dbReference type="Proteomes" id="UP001202248">
    <property type="component" value="Unassembled WGS sequence"/>
</dbReference>
<keyword evidence="3" id="KW-1185">Reference proteome</keyword>
<proteinExistence type="predicted"/>
<dbReference type="EMBL" id="JAKWBL010000001">
    <property type="protein sequence ID" value="MCH5597118.1"/>
    <property type="molecule type" value="Genomic_DNA"/>
</dbReference>
<evidence type="ECO:0000313" key="2">
    <source>
        <dbReference type="EMBL" id="MCH5597118.1"/>
    </source>
</evidence>
<feature type="compositionally biased region" description="Acidic residues" evidence="1">
    <location>
        <begin position="78"/>
        <end position="96"/>
    </location>
</feature>
<protein>
    <submittedName>
        <fullName evidence="2">Uncharacterized protein</fullName>
    </submittedName>
</protein>
<sequence length="102" mass="11903">MFIINSLGDILYWKKYSSELPIINSFKKGEKIFMGDTMLKPSPLDGLIIKFKHYKEALLYDSKLKTFENYRQYTQEEIDEMNNPEPEVSEEGDPEDTVATVN</sequence>
<feature type="region of interest" description="Disordered" evidence="1">
    <location>
        <begin position="78"/>
        <end position="102"/>
    </location>
</feature>
<comment type="caution">
    <text evidence="2">The sequence shown here is derived from an EMBL/GenBank/DDBJ whole genome shotgun (WGS) entry which is preliminary data.</text>
</comment>
<evidence type="ECO:0000256" key="1">
    <source>
        <dbReference type="SAM" id="MobiDB-lite"/>
    </source>
</evidence>